<feature type="compositionally biased region" description="Basic residues" evidence="1">
    <location>
        <begin position="1"/>
        <end position="10"/>
    </location>
</feature>
<evidence type="ECO:0000256" key="1">
    <source>
        <dbReference type="SAM" id="MobiDB-lite"/>
    </source>
</evidence>
<reference evidence="3" key="1">
    <citation type="submission" date="2025-08" db="UniProtKB">
        <authorList>
            <consortium name="RefSeq"/>
        </authorList>
    </citation>
    <scope>IDENTIFICATION</scope>
    <source>
        <strain evidence="3">Wakin</strain>
        <tissue evidence="3">Muscle</tissue>
    </source>
</reference>
<evidence type="ECO:0000313" key="2">
    <source>
        <dbReference type="Proteomes" id="UP000515129"/>
    </source>
</evidence>
<dbReference type="PANTHER" id="PTHR46579:SF1">
    <property type="entry name" value="F5_8 TYPE C DOMAIN-CONTAINING PROTEIN"/>
    <property type="match status" value="1"/>
</dbReference>
<feature type="compositionally biased region" description="Acidic residues" evidence="1">
    <location>
        <begin position="120"/>
        <end position="139"/>
    </location>
</feature>
<dbReference type="PANTHER" id="PTHR46579">
    <property type="entry name" value="F5/8 TYPE C DOMAIN-CONTAINING PROTEIN-RELATED"/>
    <property type="match status" value="1"/>
</dbReference>
<dbReference type="GeneID" id="113051864"/>
<sequence length="874" mass="99523">MASNRNLKRHLNCDGTQPETPRTTKYRRLHQKKKPLKLIYKRFLCTSPVPNSLDRGTVCEKIQLTHVDADNFKVQRSLQDSKNQNRDTEERRQDVISETVIRFKKTERESKDDNVSAQEDREEDDEDAQEDREEDDGSEQEDREKQLDDDLVYPGAPLTKGQSLLLLMSYVLRHNLTGVALQDLLTLFNAHFPGLVPATTYLFHKAYGQFGQYKPHFYCINCETYIGPSETVPQNCSSCNTEFDIENSLKLGSYFLVLSLSAQIVDILEKPDIHLNTKESTPGILSDIQCGAEYQKFKQTGQMGDDDISILWNCDGIPVFKSNNVQIWPIQCQIVELSPRVRQGNICIPCLWLGNSKPNMATFLTAFVAQLKELEQVGIKWSDSENTEHTSKIHSLLCSSDSIARPLLRNTKQFNGKYGCDFCLHSGGGPYVWETPEPPLRTETDHFRHAMLATPERPIMGVKGPSPLMELESFKMITGFVPDYQHCVCLGVTKQLTSLWLDSKHHKEEWYLGSKVSDIDQGLMLISPPVEVTRAPRSVKDRKFWKASEWRSFLLFYALTVLSGILKKKYWSHLFLLVFAIHTLLQDAVKMTHVDMAEQALRKFVHNFEKLYGAGNVSFNVHLLMHLASSVRNWGPLWATSTFPFESFNGTLLKFFNGTTHVSAQIVKRFLRWRGLSTKAETIMENANDNIKKIFGKLQGRSGVTKTSKEFPDNVRGFGCPKKGSTSVLQRRAIEHFTGDTVHLGLFYDRFICNSVVYHSYNNTTLKKRNNSVVQLNDGTFCEILTLVAYTSEDGASSVFDTNSFCLLVKELAKSGRKVYRDAQLNISCTFLTEVCHTNNVFAVHPQSLERKCVMVKSKDKMYVSPLPNNVERD</sequence>
<organism evidence="2 3">
    <name type="scientific">Carassius auratus</name>
    <name type="common">Goldfish</name>
    <dbReference type="NCBI Taxonomy" id="7957"/>
    <lineage>
        <taxon>Eukaryota</taxon>
        <taxon>Metazoa</taxon>
        <taxon>Chordata</taxon>
        <taxon>Craniata</taxon>
        <taxon>Vertebrata</taxon>
        <taxon>Euteleostomi</taxon>
        <taxon>Actinopterygii</taxon>
        <taxon>Neopterygii</taxon>
        <taxon>Teleostei</taxon>
        <taxon>Ostariophysi</taxon>
        <taxon>Cypriniformes</taxon>
        <taxon>Cyprinidae</taxon>
        <taxon>Cyprininae</taxon>
        <taxon>Carassius</taxon>
    </lineage>
</organism>
<feature type="compositionally biased region" description="Polar residues" evidence="1">
    <location>
        <begin position="14"/>
        <end position="23"/>
    </location>
</feature>
<evidence type="ECO:0000313" key="3">
    <source>
        <dbReference type="RefSeq" id="XP_026071806.1"/>
    </source>
</evidence>
<dbReference type="AlphaFoldDB" id="A0A6P6KJS1"/>
<dbReference type="KEGG" id="caua:113051864"/>
<gene>
    <name evidence="3" type="primary">LOC113051864</name>
</gene>
<protein>
    <submittedName>
        <fullName evidence="3">Uncharacterized protein LOC113051864</fullName>
    </submittedName>
</protein>
<dbReference type="Proteomes" id="UP000515129">
    <property type="component" value="Chromosome 32"/>
</dbReference>
<dbReference type="RefSeq" id="XP_026071806.1">
    <property type="nucleotide sequence ID" value="XM_026216021.1"/>
</dbReference>
<feature type="region of interest" description="Disordered" evidence="1">
    <location>
        <begin position="1"/>
        <end position="23"/>
    </location>
</feature>
<feature type="region of interest" description="Disordered" evidence="1">
    <location>
        <begin position="107"/>
        <end position="154"/>
    </location>
</feature>
<accession>A0A6P6KJS1</accession>
<name>A0A6P6KJS1_CARAU</name>
<keyword evidence="2" id="KW-1185">Reference proteome</keyword>
<dbReference type="OrthoDB" id="3263820at2759"/>
<proteinExistence type="predicted"/>